<dbReference type="PRINTS" id="PR00133">
    <property type="entry name" value="GLHYDRLASE3"/>
</dbReference>
<reference evidence="13 14" key="1">
    <citation type="submission" date="2018-08" db="EMBL/GenBank/DDBJ databases">
        <title>A genome reference for cultivated species of the human gut microbiota.</title>
        <authorList>
            <person name="Zou Y."/>
            <person name="Xue W."/>
            <person name="Luo G."/>
        </authorList>
    </citation>
    <scope>NUCLEOTIDE SEQUENCE [LARGE SCALE GENOMIC DNA]</scope>
    <source>
        <strain evidence="13 14">AF19-10AC</strain>
    </source>
</reference>
<dbReference type="InterPro" id="IPR036881">
    <property type="entry name" value="Glyco_hydro_3_C_sf"/>
</dbReference>
<dbReference type="GO" id="GO:0042597">
    <property type="term" value="C:periplasmic space"/>
    <property type="evidence" value="ECO:0007669"/>
    <property type="project" value="UniProtKB-SubCell"/>
</dbReference>
<dbReference type="InterPro" id="IPR026891">
    <property type="entry name" value="Fn3-like"/>
</dbReference>
<dbReference type="EC" id="3.2.1.21" evidence="4"/>
<organism evidence="13 14">
    <name type="scientific">Bacteroides intestinalis</name>
    <dbReference type="NCBI Taxonomy" id="329854"/>
    <lineage>
        <taxon>Bacteria</taxon>
        <taxon>Pseudomonadati</taxon>
        <taxon>Bacteroidota</taxon>
        <taxon>Bacteroidia</taxon>
        <taxon>Bacteroidales</taxon>
        <taxon>Bacteroidaceae</taxon>
        <taxon>Bacteroides</taxon>
    </lineage>
</organism>
<dbReference type="Gene3D" id="3.20.20.300">
    <property type="entry name" value="Glycoside hydrolase, family 3, N-terminal domain"/>
    <property type="match status" value="1"/>
</dbReference>
<dbReference type="InterPro" id="IPR019282">
    <property type="entry name" value="Glycoamylase-like_cons_dom"/>
</dbReference>
<feature type="signal peptide" evidence="11">
    <location>
        <begin position="1"/>
        <end position="24"/>
    </location>
</feature>
<evidence type="ECO:0000259" key="12">
    <source>
        <dbReference type="SMART" id="SM01217"/>
    </source>
</evidence>
<proteinExistence type="inferred from homology"/>
<keyword evidence="8 10" id="KW-0326">Glycosidase</keyword>
<evidence type="ECO:0000256" key="2">
    <source>
        <dbReference type="ARBA" id="ARBA00004418"/>
    </source>
</evidence>
<dbReference type="InterPro" id="IPR002772">
    <property type="entry name" value="Glyco_hydro_3_C"/>
</dbReference>
<keyword evidence="6" id="KW-0574">Periplasm</keyword>
<evidence type="ECO:0000256" key="6">
    <source>
        <dbReference type="ARBA" id="ARBA00022764"/>
    </source>
</evidence>
<evidence type="ECO:0000313" key="13">
    <source>
        <dbReference type="EMBL" id="RGT46761.1"/>
    </source>
</evidence>
<dbReference type="InterPro" id="IPR036962">
    <property type="entry name" value="Glyco_hydro_3_N_sf"/>
</dbReference>
<dbReference type="SUPFAM" id="SSF51445">
    <property type="entry name" value="(Trans)glycosidases"/>
    <property type="match status" value="1"/>
</dbReference>
<dbReference type="Pfam" id="PF14310">
    <property type="entry name" value="Fn3-like"/>
    <property type="match status" value="1"/>
</dbReference>
<dbReference type="NCBIfam" id="NF011678">
    <property type="entry name" value="PRK15098.1"/>
    <property type="match status" value="1"/>
</dbReference>
<evidence type="ECO:0000256" key="4">
    <source>
        <dbReference type="ARBA" id="ARBA00012744"/>
    </source>
</evidence>
<sequence>MKAIFKRTSLLLMGTLIGISTVQAQKSPQDMDRFIDALMKKMTVEEKIGQLNLPVTGDITTGQAKSSDVATKIEKGLVGGLFNLKGVDRILEVQKLAVEKSRLGIPLLFGMDVIHGYETIFPIPLGLSCTWDMAAIEKSARIAAIEASADGISWTFSPMVDISRDPRWGRVSEGSGEDPFLGGAIAQAMVYGYQGANQQDQLRRNDEIMACVKHFALYGAGEAGRDYNTVDMSRNRMFNEFMYPYEAAVEAGVGSVMASFNEIDGIPATGNKWLLSDLLRGQWGFEGFVVTDFTGIAEMIEHGVGDLQTVSALALNAGVDMDMVSEGFVGTLMKSIKEGKVRMGTLNTACRRILEAKYKLGLFDNPYKYCDVNRPKRDIFTKEHRDAARRIAAESFVLLKNDAGVLPLKKQGTVAVIGPLGNTRSNMPGTWSVAARLNDYPSLYEGLKEMMAGKVNITYAKGSNLIGDAAYEERATMFGRSLNRDNRTDQELLDEALKVAAGADVIVAALGESSEMSGESSSRTELGLPDVQHTLLEALLKTGKPVVLTLFTGRPLTLNWEQEHVPAILNVWFGGSEAAYAIGDVLFGDVNPSGKLTMTFPKNVGQIPLFYNHKNTGRPLAEGKWFEKFRSNYLDVDNEPLYPFGYGLSYTNFQYSDIALSTPTLGKDGSVTAVVTVTNTGKYDGAEVVQLYIRDLVGSITRPVRELKGFNKIFLRAGESKTVSFTITRDLLRFYDYDMNYVAEPGDFNIMIGGNSQAVKTAKLTLTNPGNTAQLTDDALMDTVQRRTFNYFWEGAEPNSGLAPERIHMDGIYPEKDQNVVTSGGSGFGIMTILSGIDRGYVTREEGLARMEKIVSFLEKADRFHGAYPHWWYGDTGKVKPFGQKDNGGDLVETAFLIQGLLAVHQYYINGSPEEQALAKRIDILWRDVDWNFYRQGDQNVLYWHWSPEYGWAMDFPVHGYNECLIMYLLAAASPTHGVPAAVYHDGWAQNGAIVDPHKVEGIELHLRYQGCEAGPLFWAHYSFLGLDPTNLKDEYCSSYFDEMRNLTLVNRAYCIRNPKHYKGFGPDCWGLTASYSVNGYAAHMPNERDDQGVISPTAALSSIVYTPEQSLAVMRHLYGMGDKLFGPYGFYDAFSETDNWYPKRYLAIDQGPIAVMIENYRTGLLWNLFMSHPDIQNGLQKLGFPINK</sequence>
<keyword evidence="7 10" id="KW-0378">Hydrolase</keyword>
<feature type="domain" description="Fibronectin type III-like" evidence="12">
    <location>
        <begin position="687"/>
        <end position="756"/>
    </location>
</feature>
<dbReference type="InterPro" id="IPR051915">
    <property type="entry name" value="Cellulose_Degrad_GH3"/>
</dbReference>
<dbReference type="InterPro" id="IPR013783">
    <property type="entry name" value="Ig-like_fold"/>
</dbReference>
<evidence type="ECO:0000256" key="10">
    <source>
        <dbReference type="RuleBase" id="RU361161"/>
    </source>
</evidence>
<dbReference type="FunFam" id="2.60.40.10:FF:000495">
    <property type="entry name" value="Periplasmic beta-glucosidase"/>
    <property type="match status" value="1"/>
</dbReference>
<evidence type="ECO:0000256" key="7">
    <source>
        <dbReference type="ARBA" id="ARBA00022801"/>
    </source>
</evidence>
<dbReference type="FunFam" id="3.40.50.1700:FF:000004">
    <property type="entry name" value="Periplasmic beta-glucosidase"/>
    <property type="match status" value="1"/>
</dbReference>
<accession>A0AAQ0LPG1</accession>
<dbReference type="SUPFAM" id="SSF52279">
    <property type="entry name" value="Beta-D-glucan exohydrolase, C-terminal domain"/>
    <property type="match status" value="1"/>
</dbReference>
<dbReference type="Pfam" id="PF10091">
    <property type="entry name" value="Glycoamylase"/>
    <property type="match status" value="1"/>
</dbReference>
<comment type="catalytic activity">
    <reaction evidence="1">
        <text>Hydrolysis of terminal, non-reducing beta-D-glucosyl residues with release of beta-D-glucose.</text>
        <dbReference type="EC" id="3.2.1.21"/>
    </reaction>
</comment>
<dbReference type="SMART" id="SM01217">
    <property type="entry name" value="Fn3_like"/>
    <property type="match status" value="1"/>
</dbReference>
<dbReference type="InterPro" id="IPR019800">
    <property type="entry name" value="Glyco_hydro_3_AS"/>
</dbReference>
<keyword evidence="5 11" id="KW-0732">Signal</keyword>
<evidence type="ECO:0000256" key="11">
    <source>
        <dbReference type="SAM" id="SignalP"/>
    </source>
</evidence>
<evidence type="ECO:0000256" key="8">
    <source>
        <dbReference type="ARBA" id="ARBA00023295"/>
    </source>
</evidence>
<dbReference type="FunFam" id="3.20.20.300:FF:000005">
    <property type="entry name" value="Periplasmic beta-glucosidase"/>
    <property type="match status" value="1"/>
</dbReference>
<dbReference type="Gene3D" id="3.40.50.1700">
    <property type="entry name" value="Glycoside hydrolase family 3 C-terminal domain"/>
    <property type="match status" value="1"/>
</dbReference>
<dbReference type="InterPro" id="IPR017853">
    <property type="entry name" value="GH"/>
</dbReference>
<dbReference type="InterPro" id="IPR001764">
    <property type="entry name" value="Glyco_hydro_3_N"/>
</dbReference>
<dbReference type="GO" id="GO:0008422">
    <property type="term" value="F:beta-glucosidase activity"/>
    <property type="evidence" value="ECO:0007669"/>
    <property type="project" value="UniProtKB-EC"/>
</dbReference>
<evidence type="ECO:0000256" key="3">
    <source>
        <dbReference type="ARBA" id="ARBA00005336"/>
    </source>
</evidence>
<name>A0AAQ0LPG1_9BACE</name>
<dbReference type="Gene3D" id="1.50.10.140">
    <property type="match status" value="1"/>
</dbReference>
<dbReference type="Pfam" id="PF00933">
    <property type="entry name" value="Glyco_hydro_3"/>
    <property type="match status" value="1"/>
</dbReference>
<dbReference type="AlphaFoldDB" id="A0AAQ0LPG1"/>
<dbReference type="Gene3D" id="2.60.40.10">
    <property type="entry name" value="Immunoglobulins"/>
    <property type="match status" value="1"/>
</dbReference>
<evidence type="ECO:0000313" key="14">
    <source>
        <dbReference type="Proteomes" id="UP000284772"/>
    </source>
</evidence>
<feature type="chain" id="PRO_5042897792" description="Periplasmic beta-glucosidase" evidence="11">
    <location>
        <begin position="25"/>
        <end position="1189"/>
    </location>
</feature>
<gene>
    <name evidence="13" type="ORF">DWX27_19860</name>
</gene>
<dbReference type="PROSITE" id="PS00775">
    <property type="entry name" value="GLYCOSYL_HYDROL_F3"/>
    <property type="match status" value="1"/>
</dbReference>
<comment type="caution">
    <text evidence="13">The sequence shown here is derived from an EMBL/GenBank/DDBJ whole genome shotgun (WGS) entry which is preliminary data.</text>
</comment>
<dbReference type="Proteomes" id="UP000284772">
    <property type="component" value="Unassembled WGS sequence"/>
</dbReference>
<dbReference type="RefSeq" id="WP_118295325.1">
    <property type="nucleotide sequence ID" value="NZ_QRWT01000032.1"/>
</dbReference>
<comment type="subcellular location">
    <subcellularLocation>
        <location evidence="2">Periplasm</location>
    </subcellularLocation>
</comment>
<dbReference type="PANTHER" id="PTHR30620">
    <property type="entry name" value="PERIPLASMIC BETA-GLUCOSIDASE-RELATED"/>
    <property type="match status" value="1"/>
</dbReference>
<protein>
    <recommendedName>
        <fullName evidence="9">Periplasmic beta-glucosidase</fullName>
        <ecNumber evidence="4">3.2.1.21</ecNumber>
    </recommendedName>
</protein>
<evidence type="ECO:0000256" key="1">
    <source>
        <dbReference type="ARBA" id="ARBA00000448"/>
    </source>
</evidence>
<comment type="similarity">
    <text evidence="3 10">Belongs to the glycosyl hydrolase 3 family.</text>
</comment>
<dbReference type="EMBL" id="QRWT01000032">
    <property type="protein sequence ID" value="RGT46761.1"/>
    <property type="molecule type" value="Genomic_DNA"/>
</dbReference>
<evidence type="ECO:0000256" key="9">
    <source>
        <dbReference type="ARBA" id="ARBA00067498"/>
    </source>
</evidence>
<evidence type="ECO:0000256" key="5">
    <source>
        <dbReference type="ARBA" id="ARBA00022729"/>
    </source>
</evidence>
<dbReference type="PANTHER" id="PTHR30620:SF16">
    <property type="entry name" value="LYSOSOMAL BETA GLUCOSIDASE"/>
    <property type="match status" value="1"/>
</dbReference>
<dbReference type="Pfam" id="PF01915">
    <property type="entry name" value="Glyco_hydro_3_C"/>
    <property type="match status" value="1"/>
</dbReference>
<dbReference type="GO" id="GO:0009251">
    <property type="term" value="P:glucan catabolic process"/>
    <property type="evidence" value="ECO:0007669"/>
    <property type="project" value="TreeGrafter"/>
</dbReference>